<feature type="domain" description="TonB-dependent receptor plug" evidence="12">
    <location>
        <begin position="112"/>
        <end position="245"/>
    </location>
</feature>
<dbReference type="FunFam" id="2.60.40.1120:FF:000003">
    <property type="entry name" value="Outer membrane protein Omp121"/>
    <property type="match status" value="1"/>
</dbReference>
<organism evidence="13 14">
    <name type="scientific">Ekhidna lutea</name>
    <dbReference type="NCBI Taxonomy" id="447679"/>
    <lineage>
        <taxon>Bacteria</taxon>
        <taxon>Pseudomonadati</taxon>
        <taxon>Bacteroidota</taxon>
        <taxon>Cytophagia</taxon>
        <taxon>Cytophagales</taxon>
        <taxon>Reichenbachiellaceae</taxon>
        <taxon>Ekhidna</taxon>
    </lineage>
</organism>
<dbReference type="InterPro" id="IPR008969">
    <property type="entry name" value="CarboxyPept-like_regulatory"/>
</dbReference>
<dbReference type="RefSeq" id="WP_089358337.1">
    <property type="nucleotide sequence ID" value="NZ_FZPD01000007.1"/>
</dbReference>
<dbReference type="InterPro" id="IPR039426">
    <property type="entry name" value="TonB-dep_rcpt-like"/>
</dbReference>
<dbReference type="EMBL" id="FZPD01000007">
    <property type="protein sequence ID" value="SNT38268.1"/>
    <property type="molecule type" value="Genomic_DNA"/>
</dbReference>
<dbReference type="Pfam" id="PF07715">
    <property type="entry name" value="Plug"/>
    <property type="match status" value="1"/>
</dbReference>
<evidence type="ECO:0000256" key="2">
    <source>
        <dbReference type="ARBA" id="ARBA00022448"/>
    </source>
</evidence>
<keyword evidence="7 8" id="KW-0998">Cell outer membrane</keyword>
<evidence type="ECO:0000256" key="4">
    <source>
        <dbReference type="ARBA" id="ARBA00022692"/>
    </source>
</evidence>
<dbReference type="NCBIfam" id="TIGR04056">
    <property type="entry name" value="OMP_RagA_SusC"/>
    <property type="match status" value="1"/>
</dbReference>
<proteinExistence type="inferred from homology"/>
<keyword evidence="10" id="KW-0732">Signal</keyword>
<dbReference type="SUPFAM" id="SSF49464">
    <property type="entry name" value="Carboxypeptidase regulatory domain-like"/>
    <property type="match status" value="1"/>
</dbReference>
<evidence type="ECO:0000256" key="8">
    <source>
        <dbReference type="PROSITE-ProRule" id="PRU01360"/>
    </source>
</evidence>
<evidence type="ECO:0000256" key="9">
    <source>
        <dbReference type="RuleBase" id="RU003357"/>
    </source>
</evidence>
<evidence type="ECO:0000256" key="5">
    <source>
        <dbReference type="ARBA" id="ARBA00023077"/>
    </source>
</evidence>
<dbReference type="InterPro" id="IPR036942">
    <property type="entry name" value="Beta-barrel_TonB_sf"/>
</dbReference>
<dbReference type="SUPFAM" id="SSF56935">
    <property type="entry name" value="Porins"/>
    <property type="match status" value="1"/>
</dbReference>
<comment type="similarity">
    <text evidence="8 9">Belongs to the TonB-dependent receptor family.</text>
</comment>
<keyword evidence="14" id="KW-1185">Reference proteome</keyword>
<comment type="subcellular location">
    <subcellularLocation>
        <location evidence="1 8">Cell outer membrane</location>
        <topology evidence="1 8">Multi-pass membrane protein</topology>
    </subcellularLocation>
</comment>
<feature type="domain" description="TonB-dependent receptor-like beta-barrel" evidence="11">
    <location>
        <begin position="456"/>
        <end position="1031"/>
    </location>
</feature>
<keyword evidence="6 8" id="KW-0472">Membrane</keyword>
<evidence type="ECO:0000256" key="7">
    <source>
        <dbReference type="ARBA" id="ARBA00023237"/>
    </source>
</evidence>
<dbReference type="InterPro" id="IPR037066">
    <property type="entry name" value="Plug_dom_sf"/>
</dbReference>
<dbReference type="Pfam" id="PF13715">
    <property type="entry name" value="CarbopepD_reg_2"/>
    <property type="match status" value="1"/>
</dbReference>
<dbReference type="InterPro" id="IPR000531">
    <property type="entry name" value="Beta-barrel_TonB"/>
</dbReference>
<dbReference type="Gene3D" id="2.40.170.20">
    <property type="entry name" value="TonB-dependent receptor, beta-barrel domain"/>
    <property type="match status" value="1"/>
</dbReference>
<accession>A0A239M7Z0</accession>
<name>A0A239M7Z0_EKHLU</name>
<keyword evidence="4 8" id="KW-0812">Transmembrane</keyword>
<evidence type="ECO:0000313" key="14">
    <source>
        <dbReference type="Proteomes" id="UP000198393"/>
    </source>
</evidence>
<evidence type="ECO:0000256" key="10">
    <source>
        <dbReference type="SAM" id="SignalP"/>
    </source>
</evidence>
<dbReference type="AlphaFoldDB" id="A0A239M7Z0"/>
<dbReference type="Gene3D" id="2.170.130.10">
    <property type="entry name" value="TonB-dependent receptor, plug domain"/>
    <property type="match status" value="1"/>
</dbReference>
<dbReference type="Proteomes" id="UP000198393">
    <property type="component" value="Unassembled WGS sequence"/>
</dbReference>
<dbReference type="GO" id="GO:0009279">
    <property type="term" value="C:cell outer membrane"/>
    <property type="evidence" value="ECO:0007669"/>
    <property type="project" value="UniProtKB-SubCell"/>
</dbReference>
<evidence type="ECO:0000259" key="11">
    <source>
        <dbReference type="Pfam" id="PF00593"/>
    </source>
</evidence>
<evidence type="ECO:0000259" key="12">
    <source>
        <dbReference type="Pfam" id="PF07715"/>
    </source>
</evidence>
<sequence length="1075" mass="116011">MKKTYLVLVLCLFAVSGLMAQRTVTGKVTDDNGEGIPGATVQLKGTTSGVVTDIDGSYTLNVSDGDVLMISFIGFVTQEIDVGNRSVIDVSLATNFTELQEVVVTAIGLTAKKRDLGYSVQEVNSEEVDRANEVNLVAGLAGKAAGVQVTSSGGTAGAGAQIRIRGNSTIQGSNSPLFVVDGIPIDNSTFTTADSPEDAISNLGSGGVNNSNRAIDLNPNDIESLTVLKGPAATALYGVRAGNGAILITTKRGQKGAARINYSFGMTFDKVNKLPELQTTYAQGNVVGGVPTFEGPMTGSFTGNSWGPRIDELRYANEPSIWDPNGLIVHSSDPRATSRVAKAYNNTEAFFETGVTANHYLSASGGTDNINYYISVGYLNQEGIIPNNTFERTSVKATISSNLTDKLKATFSSNFINSGGIKVQNGSNTSGVMLGLLRTTPSFDNRGGVNPAKDPSAYQFEDGTPRAYRGQIGGGAIYDNPYWTVFKNFMDDNVNRIIGYGQLSYEFTDWFSLNSRVGLDQYSDIRKFRNDIGSGSFGVGQVINQAITNTDLNVDVYGTLQKELSSSIYINGTFGWNYYDKKVTNRREDGQGLASRGFFNAASAQSFSVVERPQAKQLYGVYGDVRISYLETLYLNITGRNDWSSTLGSANNSFFYPAVAVGWAFTENIDLGSALPYGKIRASYGKVGNDAPFGFTASTFTQARVRDGWTTPNGVLFPALGTNSFIPNNILGNPELKPEFTTTFEVGADLKFLNGRITTDITYYRSLTEDAIISVDLPYTTGFAQTVINAGEIENNGIEAVITGSVVRTGDFDYEIGFIFNKYESIVNEIAPGLDVITIDPFGTQRIQQGEPYGIFFGTRFLRDDQGRMVIDQNTGMPLQNPVDGKVGDPNPDFTLGFRNTFSYKNIELSMLFDFRQGGDVYNGTYGVLNGFGVGAATLDRNDRVVFPGVAADADGNPTESINTLEVVKGGTDGGTNFHQNYGFVNLDELTVQDGSWIRLRDVNISYRLPQSVVDGLPFSAITINANARNVFLITDYTGIDPETNLTGAASNVFGYDYFNNPNTKSYGFKLNVTL</sequence>
<feature type="chain" id="PRO_5012805677" evidence="10">
    <location>
        <begin position="21"/>
        <end position="1075"/>
    </location>
</feature>
<evidence type="ECO:0000256" key="3">
    <source>
        <dbReference type="ARBA" id="ARBA00022452"/>
    </source>
</evidence>
<evidence type="ECO:0000256" key="6">
    <source>
        <dbReference type="ARBA" id="ARBA00023136"/>
    </source>
</evidence>
<dbReference type="Gene3D" id="2.60.40.1120">
    <property type="entry name" value="Carboxypeptidase-like, regulatory domain"/>
    <property type="match status" value="1"/>
</dbReference>
<dbReference type="InterPro" id="IPR023996">
    <property type="entry name" value="TonB-dep_OMP_SusC/RagA"/>
</dbReference>
<dbReference type="Pfam" id="PF00593">
    <property type="entry name" value="TonB_dep_Rec_b-barrel"/>
    <property type="match status" value="1"/>
</dbReference>
<feature type="signal peptide" evidence="10">
    <location>
        <begin position="1"/>
        <end position="20"/>
    </location>
</feature>
<dbReference type="InterPro" id="IPR023997">
    <property type="entry name" value="TonB-dep_OMP_SusC/RagA_CS"/>
</dbReference>
<keyword evidence="2 8" id="KW-0813">Transport</keyword>
<reference evidence="13 14" key="1">
    <citation type="submission" date="2017-06" db="EMBL/GenBank/DDBJ databases">
        <authorList>
            <person name="Kim H.J."/>
            <person name="Triplett B.A."/>
        </authorList>
    </citation>
    <scope>NUCLEOTIDE SEQUENCE [LARGE SCALE GENOMIC DNA]</scope>
    <source>
        <strain evidence="13 14">DSM 19307</strain>
    </source>
</reference>
<dbReference type="InterPro" id="IPR012910">
    <property type="entry name" value="Plug_dom"/>
</dbReference>
<keyword evidence="5 9" id="KW-0798">TonB box</keyword>
<evidence type="ECO:0000313" key="13">
    <source>
        <dbReference type="EMBL" id="SNT38268.1"/>
    </source>
</evidence>
<dbReference type="OrthoDB" id="9768177at2"/>
<keyword evidence="3 8" id="KW-1134">Transmembrane beta strand</keyword>
<protein>
    <submittedName>
        <fullName evidence="13">TonB-linked outer membrane protein, SusC/RagA family</fullName>
    </submittedName>
</protein>
<dbReference type="PROSITE" id="PS52016">
    <property type="entry name" value="TONB_DEPENDENT_REC_3"/>
    <property type="match status" value="1"/>
</dbReference>
<evidence type="ECO:0000256" key="1">
    <source>
        <dbReference type="ARBA" id="ARBA00004571"/>
    </source>
</evidence>
<gene>
    <name evidence="13" type="ORF">SAMN05421640_3671</name>
</gene>
<dbReference type="NCBIfam" id="TIGR04057">
    <property type="entry name" value="SusC_RagA_signa"/>
    <property type="match status" value="1"/>
</dbReference>